<feature type="transmembrane region" description="Helical" evidence="1">
    <location>
        <begin position="157"/>
        <end position="175"/>
    </location>
</feature>
<dbReference type="AlphaFoldDB" id="A0AAU2GSZ1"/>
<keyword evidence="1" id="KW-0472">Membrane</keyword>
<proteinExistence type="predicted"/>
<name>A0AAU2GSZ1_9ACTN</name>
<organism evidence="3">
    <name type="scientific">Streptomyces sp. NBC_00060</name>
    <dbReference type="NCBI Taxonomy" id="2975636"/>
    <lineage>
        <taxon>Bacteria</taxon>
        <taxon>Bacillati</taxon>
        <taxon>Actinomycetota</taxon>
        <taxon>Actinomycetes</taxon>
        <taxon>Kitasatosporales</taxon>
        <taxon>Streptomycetaceae</taxon>
        <taxon>Streptomyces</taxon>
    </lineage>
</organism>
<evidence type="ECO:0000313" key="3">
    <source>
        <dbReference type="EMBL" id="WTU39214.1"/>
    </source>
</evidence>
<keyword evidence="1" id="KW-1133">Transmembrane helix</keyword>
<accession>A0AAU2GSZ1</accession>
<keyword evidence="2" id="KW-0732">Signal</keyword>
<protein>
    <recommendedName>
        <fullName evidence="4">Lipoprotein</fullName>
    </recommendedName>
</protein>
<sequence>MGAIRIASATLLGAAALSVAAPAAALAADGGGAHGSNITSFGFSVTPSTIAPGGTVTLNVTGCPSTATASSGVFNTVTISPNSSTTAQVDFNAKRGATYTVTFMCGGERGTTDLTITGGIQTLRPTIRPTISTTTAPSRGVRGGIGGTSEGIDKGEIAIGLALVAAAGGGLMFYLRRRDS</sequence>
<reference evidence="3" key="1">
    <citation type="submission" date="2022-10" db="EMBL/GenBank/DDBJ databases">
        <title>The complete genomes of actinobacterial strains from the NBC collection.</title>
        <authorList>
            <person name="Joergensen T.S."/>
            <person name="Alvarez Arevalo M."/>
            <person name="Sterndorff E.B."/>
            <person name="Faurdal D."/>
            <person name="Vuksanovic O."/>
            <person name="Mourched A.-S."/>
            <person name="Charusanti P."/>
            <person name="Shaw S."/>
            <person name="Blin K."/>
            <person name="Weber T."/>
        </authorList>
    </citation>
    <scope>NUCLEOTIDE SEQUENCE</scope>
    <source>
        <strain evidence="3">NBC_00060</strain>
    </source>
</reference>
<gene>
    <name evidence="3" type="ORF">OHV25_06305</name>
</gene>
<evidence type="ECO:0000256" key="2">
    <source>
        <dbReference type="SAM" id="SignalP"/>
    </source>
</evidence>
<dbReference type="EMBL" id="CP108253">
    <property type="protein sequence ID" value="WTU39214.1"/>
    <property type="molecule type" value="Genomic_DNA"/>
</dbReference>
<feature type="signal peptide" evidence="2">
    <location>
        <begin position="1"/>
        <end position="27"/>
    </location>
</feature>
<keyword evidence="1" id="KW-0812">Transmembrane</keyword>
<evidence type="ECO:0008006" key="4">
    <source>
        <dbReference type="Google" id="ProtNLM"/>
    </source>
</evidence>
<evidence type="ECO:0000256" key="1">
    <source>
        <dbReference type="SAM" id="Phobius"/>
    </source>
</evidence>
<feature type="chain" id="PRO_5043872082" description="Lipoprotein" evidence="2">
    <location>
        <begin position="28"/>
        <end position="180"/>
    </location>
</feature>